<dbReference type="InterPro" id="IPR022002">
    <property type="entry name" value="ChsH2_Znr"/>
</dbReference>
<dbReference type="InterPro" id="IPR052513">
    <property type="entry name" value="Thioester_dehydratase-like"/>
</dbReference>
<gene>
    <name evidence="3" type="ORF">EIY87_35765</name>
</gene>
<organism evidence="3 4">
    <name type="scientific">Amycolatopsis eburnea</name>
    <dbReference type="NCBI Taxonomy" id="2267691"/>
    <lineage>
        <taxon>Bacteria</taxon>
        <taxon>Bacillati</taxon>
        <taxon>Actinomycetota</taxon>
        <taxon>Actinomycetes</taxon>
        <taxon>Pseudonocardiales</taxon>
        <taxon>Pseudonocardiaceae</taxon>
        <taxon>Amycolatopsis</taxon>
    </lineage>
</organism>
<dbReference type="InterPro" id="IPR002878">
    <property type="entry name" value="ChsH2_C"/>
</dbReference>
<keyword evidence="4" id="KW-1185">Reference proteome</keyword>
<reference evidence="3 4" key="1">
    <citation type="submission" date="2018-12" db="EMBL/GenBank/DDBJ databases">
        <title>Amycolatopsis eburnea sp. nov. actinomycete associate with arbuscular mycorrhiza fungal spore.</title>
        <authorList>
            <person name="Lumyong S."/>
            <person name="Chaiya L."/>
        </authorList>
    </citation>
    <scope>NUCLEOTIDE SEQUENCE [LARGE SCALE GENOMIC DNA]</scope>
    <source>
        <strain evidence="3 4">GLM-1</strain>
    </source>
</reference>
<accession>A0A427SYM7</accession>
<name>A0A427SYM7_9PSEU</name>
<dbReference type="OrthoDB" id="7470921at2"/>
<dbReference type="Pfam" id="PF01796">
    <property type="entry name" value="OB_ChsH2_C"/>
    <property type="match status" value="1"/>
</dbReference>
<dbReference type="PANTHER" id="PTHR34075">
    <property type="entry name" value="BLR3430 PROTEIN"/>
    <property type="match status" value="1"/>
</dbReference>
<feature type="domain" description="ChsH2 C-terminal OB-fold" evidence="1">
    <location>
        <begin position="55"/>
        <end position="116"/>
    </location>
</feature>
<dbReference type="AlphaFoldDB" id="A0A427SYM7"/>
<evidence type="ECO:0000313" key="4">
    <source>
        <dbReference type="Proteomes" id="UP000267081"/>
    </source>
</evidence>
<evidence type="ECO:0000313" key="3">
    <source>
        <dbReference type="EMBL" id="RSD10247.1"/>
    </source>
</evidence>
<dbReference type="RefSeq" id="WP_125314377.1">
    <property type="nucleotide sequence ID" value="NZ_RSEC01000060.1"/>
</dbReference>
<dbReference type="Pfam" id="PF12172">
    <property type="entry name" value="zf-ChsH2"/>
    <property type="match status" value="1"/>
</dbReference>
<dbReference type="EMBL" id="RSEC01000060">
    <property type="protein sequence ID" value="RSD10247.1"/>
    <property type="molecule type" value="Genomic_DNA"/>
</dbReference>
<feature type="domain" description="ChsH2 rubredoxin-like zinc ribbon" evidence="2">
    <location>
        <begin position="19"/>
        <end position="53"/>
    </location>
</feature>
<comment type="caution">
    <text evidence="3">The sequence shown here is derived from an EMBL/GenBank/DDBJ whole genome shotgun (WGS) entry which is preliminary data.</text>
</comment>
<dbReference type="SUPFAM" id="SSF50249">
    <property type="entry name" value="Nucleic acid-binding proteins"/>
    <property type="match status" value="1"/>
</dbReference>
<evidence type="ECO:0000259" key="1">
    <source>
        <dbReference type="Pfam" id="PF01796"/>
    </source>
</evidence>
<evidence type="ECO:0000259" key="2">
    <source>
        <dbReference type="Pfam" id="PF12172"/>
    </source>
</evidence>
<dbReference type="InterPro" id="IPR012340">
    <property type="entry name" value="NA-bd_OB-fold"/>
</dbReference>
<protein>
    <recommendedName>
        <fullName evidence="5">DNA-binding protein</fullName>
    </recommendedName>
</protein>
<dbReference type="PANTHER" id="PTHR34075:SF5">
    <property type="entry name" value="BLR3430 PROTEIN"/>
    <property type="match status" value="1"/>
</dbReference>
<evidence type="ECO:0008006" key="5">
    <source>
        <dbReference type="Google" id="ProtNLM"/>
    </source>
</evidence>
<proteinExistence type="predicted"/>
<dbReference type="Proteomes" id="UP000267081">
    <property type="component" value="Unassembled WGS sequence"/>
</dbReference>
<sequence>MSSTRPLPVRYPEDAEHLDGAVRGELRIPVCHGCGEKFWPPGPVCPRDFGTDVGWVTDPGTGTVNSWVRFHKRYFAGDAVPYVVVQVRLDSGPRLTTTWAGTADPAVGGAVGVSFREVGDGVALPEFGPVAS</sequence>